<protein>
    <recommendedName>
        <fullName evidence="3">mannose-1-phosphate guanylyltransferase</fullName>
        <ecNumber evidence="3">2.7.7.13</ecNumber>
    </recommendedName>
</protein>
<dbReference type="STRING" id="2903.R1E2N0"/>
<dbReference type="Gene3D" id="2.160.10.10">
    <property type="entry name" value="Hexapeptide repeat proteins"/>
    <property type="match status" value="1"/>
</dbReference>
<dbReference type="HOGENOM" id="CLU_029499_0_0_1"/>
<evidence type="ECO:0000259" key="6">
    <source>
        <dbReference type="Pfam" id="PF25087"/>
    </source>
</evidence>
<name>A0A0D3IVB9_EMIH1</name>
<evidence type="ECO:0000259" key="5">
    <source>
        <dbReference type="Pfam" id="PF00483"/>
    </source>
</evidence>
<dbReference type="Pfam" id="PF25087">
    <property type="entry name" value="GMPPB_C"/>
    <property type="match status" value="1"/>
</dbReference>
<dbReference type="GeneID" id="17261352"/>
<evidence type="ECO:0000256" key="4">
    <source>
        <dbReference type="ARBA" id="ARBA00022679"/>
    </source>
</evidence>
<evidence type="ECO:0000313" key="7">
    <source>
        <dbReference type="EnsemblProtists" id="EOD15204"/>
    </source>
</evidence>
<evidence type="ECO:0000256" key="3">
    <source>
        <dbReference type="ARBA" id="ARBA00012387"/>
    </source>
</evidence>
<dbReference type="Gene3D" id="3.90.550.10">
    <property type="entry name" value="Spore Coat Polysaccharide Biosynthesis Protein SpsA, Chain A"/>
    <property type="match status" value="1"/>
</dbReference>
<dbReference type="OMA" id="GPNCWIC"/>
<dbReference type="KEGG" id="ehx:EMIHUDRAFT_445627"/>
<dbReference type="RefSeq" id="XP_005767633.1">
    <property type="nucleotide sequence ID" value="XM_005767576.1"/>
</dbReference>
<sequence length="389" mass="42311">MSVPAPKGLILVGGLGTQLRPLTLSKPKALIEFGNKPLLLHFIEALVRAGVNEVVLAINYRAEIMRGFLDEYQDRFGIQITCMQEDEPLGTAGPIALAHERGLLGDSEPFFVINCDVACDFNLRSLYTLHKAHGKLGTIMVTRVDQPAKYGKSVVQAHTTGLIERFVEHGRTFAGAARVPARPLLAPRDLINAGVYIFSPSLVERLRVVRAVSMEREVLPQLASEQQLYSMALEGYWMNVKQPRDFLQGHALYLQYLSRVAADQLTGAACSQLHGGTEVQGSVLVDKSAQIGANCLIGPDVSVGPGCVVEEGVRLARCILLRNVRVAAHSTVLDSILGWESSVGCWTRIEGVTVLGEDVHVGGEIFINGGLVLPHKRIKESISEPQIIL</sequence>
<dbReference type="SUPFAM" id="SSF53448">
    <property type="entry name" value="Nucleotide-diphospho-sugar transferases"/>
    <property type="match status" value="1"/>
</dbReference>
<evidence type="ECO:0000256" key="2">
    <source>
        <dbReference type="ARBA" id="ARBA00007274"/>
    </source>
</evidence>
<dbReference type="PANTHER" id="PTHR22572">
    <property type="entry name" value="SUGAR-1-PHOSPHATE GUANYL TRANSFERASE"/>
    <property type="match status" value="1"/>
</dbReference>
<dbReference type="EnsemblProtists" id="EOD15204">
    <property type="protein sequence ID" value="EOD15204"/>
    <property type="gene ID" value="EMIHUDRAFT_445627"/>
</dbReference>
<dbReference type="InterPro" id="IPR005835">
    <property type="entry name" value="NTP_transferase_dom"/>
</dbReference>
<dbReference type="GO" id="GO:0004475">
    <property type="term" value="F:mannose-1-phosphate guanylyltransferase (GTP) activity"/>
    <property type="evidence" value="ECO:0007669"/>
    <property type="project" value="UniProtKB-EC"/>
</dbReference>
<reference evidence="8" key="1">
    <citation type="journal article" date="2013" name="Nature">
        <title>Pan genome of the phytoplankton Emiliania underpins its global distribution.</title>
        <authorList>
            <person name="Read B.A."/>
            <person name="Kegel J."/>
            <person name="Klute M.J."/>
            <person name="Kuo A."/>
            <person name="Lefebvre S.C."/>
            <person name="Maumus F."/>
            <person name="Mayer C."/>
            <person name="Miller J."/>
            <person name="Monier A."/>
            <person name="Salamov A."/>
            <person name="Young J."/>
            <person name="Aguilar M."/>
            <person name="Claverie J.M."/>
            <person name="Frickenhaus S."/>
            <person name="Gonzalez K."/>
            <person name="Herman E.K."/>
            <person name="Lin Y.C."/>
            <person name="Napier J."/>
            <person name="Ogata H."/>
            <person name="Sarno A.F."/>
            <person name="Shmutz J."/>
            <person name="Schroeder D."/>
            <person name="de Vargas C."/>
            <person name="Verret F."/>
            <person name="von Dassow P."/>
            <person name="Valentin K."/>
            <person name="Van de Peer Y."/>
            <person name="Wheeler G."/>
            <person name="Dacks J.B."/>
            <person name="Delwiche C.F."/>
            <person name="Dyhrman S.T."/>
            <person name="Glockner G."/>
            <person name="John U."/>
            <person name="Richards T."/>
            <person name="Worden A.Z."/>
            <person name="Zhang X."/>
            <person name="Grigoriev I.V."/>
            <person name="Allen A.E."/>
            <person name="Bidle K."/>
            <person name="Borodovsky M."/>
            <person name="Bowler C."/>
            <person name="Brownlee C."/>
            <person name="Cock J.M."/>
            <person name="Elias M."/>
            <person name="Gladyshev V.N."/>
            <person name="Groth M."/>
            <person name="Guda C."/>
            <person name="Hadaegh A."/>
            <person name="Iglesias-Rodriguez M.D."/>
            <person name="Jenkins J."/>
            <person name="Jones B.M."/>
            <person name="Lawson T."/>
            <person name="Leese F."/>
            <person name="Lindquist E."/>
            <person name="Lobanov A."/>
            <person name="Lomsadze A."/>
            <person name="Malik S.B."/>
            <person name="Marsh M.E."/>
            <person name="Mackinder L."/>
            <person name="Mock T."/>
            <person name="Mueller-Roeber B."/>
            <person name="Pagarete A."/>
            <person name="Parker M."/>
            <person name="Probert I."/>
            <person name="Quesneville H."/>
            <person name="Raines C."/>
            <person name="Rensing S.A."/>
            <person name="Riano-Pachon D.M."/>
            <person name="Richier S."/>
            <person name="Rokitta S."/>
            <person name="Shiraiwa Y."/>
            <person name="Soanes D.M."/>
            <person name="van der Giezen M."/>
            <person name="Wahlund T.M."/>
            <person name="Williams B."/>
            <person name="Wilson W."/>
            <person name="Wolfe G."/>
            <person name="Wurch L.L."/>
        </authorList>
    </citation>
    <scope>NUCLEOTIDE SEQUENCE</scope>
</reference>
<reference evidence="7" key="2">
    <citation type="submission" date="2024-10" db="UniProtKB">
        <authorList>
            <consortium name="EnsemblProtists"/>
        </authorList>
    </citation>
    <scope>IDENTIFICATION</scope>
</reference>
<feature type="domain" description="Mannose-1-phosphate guanyltransferase C-terminal" evidence="6">
    <location>
        <begin position="279"/>
        <end position="388"/>
    </location>
</feature>
<dbReference type="InterPro" id="IPR056729">
    <property type="entry name" value="GMPPB_C"/>
</dbReference>
<dbReference type="PaxDb" id="2903-EOD15204"/>
<feature type="domain" description="Nucleotidyl transferase" evidence="5">
    <location>
        <begin position="7"/>
        <end position="254"/>
    </location>
</feature>
<evidence type="ECO:0000256" key="1">
    <source>
        <dbReference type="ARBA" id="ARBA00004823"/>
    </source>
</evidence>
<dbReference type="Proteomes" id="UP000013827">
    <property type="component" value="Unassembled WGS sequence"/>
</dbReference>
<dbReference type="InterPro" id="IPR029044">
    <property type="entry name" value="Nucleotide-diphossugar_trans"/>
</dbReference>
<dbReference type="eggNOG" id="KOG1322">
    <property type="taxonomic scope" value="Eukaryota"/>
</dbReference>
<organism evidence="7 8">
    <name type="scientific">Emiliania huxleyi (strain CCMP1516)</name>
    <dbReference type="NCBI Taxonomy" id="280463"/>
    <lineage>
        <taxon>Eukaryota</taxon>
        <taxon>Haptista</taxon>
        <taxon>Haptophyta</taxon>
        <taxon>Prymnesiophyceae</taxon>
        <taxon>Isochrysidales</taxon>
        <taxon>Noelaerhabdaceae</taxon>
        <taxon>Emiliania</taxon>
    </lineage>
</organism>
<keyword evidence="4" id="KW-0808">Transferase</keyword>
<comment type="pathway">
    <text evidence="1">Nucleotide-sugar biosynthesis; GDP-alpha-D-mannose biosynthesis; GDP-alpha-D-mannose from alpha-D-mannose 1-phosphate (GTP route): step 1/1.</text>
</comment>
<dbReference type="FunFam" id="3.90.550.10:FF:000013">
    <property type="entry name" value="mannose-1-phosphate guanyltransferase beta"/>
    <property type="match status" value="1"/>
</dbReference>
<dbReference type="EC" id="2.7.7.13" evidence="3"/>
<keyword evidence="8" id="KW-1185">Reference proteome</keyword>
<accession>A0A0D3IVB9</accession>
<comment type="similarity">
    <text evidence="2">Belongs to the transferase hexapeptide repeat family.</text>
</comment>
<evidence type="ECO:0000313" key="8">
    <source>
        <dbReference type="Proteomes" id="UP000013827"/>
    </source>
</evidence>
<dbReference type="Pfam" id="PF00483">
    <property type="entry name" value="NTP_transferase"/>
    <property type="match status" value="1"/>
</dbReference>
<dbReference type="AlphaFoldDB" id="A0A0D3IVB9"/>
<dbReference type="InterPro" id="IPR050486">
    <property type="entry name" value="Mannose-1P_guanyltransferase"/>
</dbReference>
<proteinExistence type="inferred from homology"/>